<dbReference type="InterPro" id="IPR006162">
    <property type="entry name" value="Ppantetheine_attach_site"/>
</dbReference>
<keyword evidence="5" id="KW-0045">Antibiotic biosynthesis</keyword>
<keyword evidence="4" id="KW-0436">Ligase</keyword>
<keyword evidence="3" id="KW-0597">Phosphoprotein</keyword>
<evidence type="ECO:0000256" key="3">
    <source>
        <dbReference type="ARBA" id="ARBA00022553"/>
    </source>
</evidence>
<name>A0ABV1J241_9FIRM</name>
<dbReference type="SUPFAM" id="SSF47336">
    <property type="entry name" value="ACP-like"/>
    <property type="match status" value="3"/>
</dbReference>
<dbReference type="Gene3D" id="1.10.1200.10">
    <property type="entry name" value="ACP-like"/>
    <property type="match status" value="3"/>
</dbReference>
<dbReference type="PANTHER" id="PTHR45527">
    <property type="entry name" value="NONRIBOSOMAL PEPTIDE SYNTHETASE"/>
    <property type="match status" value="1"/>
</dbReference>
<evidence type="ECO:0000313" key="8">
    <source>
        <dbReference type="Proteomes" id="UP001491691"/>
    </source>
</evidence>
<dbReference type="InterPro" id="IPR036736">
    <property type="entry name" value="ACP-like_sf"/>
</dbReference>
<feature type="domain" description="Carrier" evidence="6">
    <location>
        <begin position="1410"/>
        <end position="1485"/>
    </location>
</feature>
<keyword evidence="8" id="KW-1185">Reference proteome</keyword>
<dbReference type="Pfam" id="PF00501">
    <property type="entry name" value="AMP-binding"/>
    <property type="match status" value="1"/>
</dbReference>
<dbReference type="Pfam" id="PF00550">
    <property type="entry name" value="PP-binding"/>
    <property type="match status" value="3"/>
</dbReference>
<gene>
    <name evidence="7" type="ORF">AAA073_07265</name>
</gene>
<reference evidence="7 8" key="1">
    <citation type="submission" date="2024-04" db="EMBL/GenBank/DDBJ databases">
        <title>Human intestinal bacterial collection.</title>
        <authorList>
            <person name="Pauvert C."/>
            <person name="Hitch T.C.A."/>
            <person name="Clavel T."/>
        </authorList>
    </citation>
    <scope>NUCLEOTIDE SEQUENCE [LARGE SCALE GENOMIC DNA]</scope>
    <source>
        <strain evidence="7 8">CLA-SR-H019</strain>
    </source>
</reference>
<dbReference type="PROSITE" id="PS00455">
    <property type="entry name" value="AMP_BINDING"/>
    <property type="match status" value="1"/>
</dbReference>
<dbReference type="EMBL" id="JBBNPP010000014">
    <property type="protein sequence ID" value="MEQ3347230.1"/>
    <property type="molecule type" value="Genomic_DNA"/>
</dbReference>
<dbReference type="InterPro" id="IPR029063">
    <property type="entry name" value="SAM-dependent_MTases_sf"/>
</dbReference>
<protein>
    <submittedName>
        <fullName evidence="7">Amino acid adenylation domain-containing protein</fullName>
    </submittedName>
</protein>
<dbReference type="InterPro" id="IPR001242">
    <property type="entry name" value="Condensation_dom"/>
</dbReference>
<dbReference type="RefSeq" id="WP_349189114.1">
    <property type="nucleotide sequence ID" value="NZ_JBBNPP010000014.1"/>
</dbReference>
<dbReference type="InterPro" id="IPR009081">
    <property type="entry name" value="PP-bd_ACP"/>
</dbReference>
<dbReference type="Pfam" id="PF00668">
    <property type="entry name" value="Condensation"/>
    <property type="match status" value="2"/>
</dbReference>
<proteinExistence type="predicted"/>
<evidence type="ECO:0000256" key="4">
    <source>
        <dbReference type="ARBA" id="ARBA00022598"/>
    </source>
</evidence>
<dbReference type="PROSITE" id="PS00012">
    <property type="entry name" value="PHOSPHOPANTETHEINE"/>
    <property type="match status" value="1"/>
</dbReference>
<comment type="caution">
    <text evidence="7">The sequence shown here is derived from an EMBL/GenBank/DDBJ whole genome shotgun (WGS) entry which is preliminary data.</text>
</comment>
<dbReference type="SUPFAM" id="SSF52777">
    <property type="entry name" value="CoA-dependent acyltransferases"/>
    <property type="match status" value="4"/>
</dbReference>
<dbReference type="InterPro" id="IPR045851">
    <property type="entry name" value="AMP-bd_C_sf"/>
</dbReference>
<keyword evidence="2" id="KW-0596">Phosphopantetheine</keyword>
<dbReference type="PANTHER" id="PTHR45527:SF10">
    <property type="entry name" value="PYOCHELIN SYNTHASE PCHF"/>
    <property type="match status" value="1"/>
</dbReference>
<dbReference type="InterPro" id="IPR010071">
    <property type="entry name" value="AA_adenyl_dom"/>
</dbReference>
<dbReference type="SUPFAM" id="SSF53335">
    <property type="entry name" value="S-adenosyl-L-methionine-dependent methyltransferases"/>
    <property type="match status" value="1"/>
</dbReference>
<dbReference type="Gene3D" id="3.30.300.30">
    <property type="match status" value="2"/>
</dbReference>
<sequence>MEFDARKEIKLIIEKWLKDTLKKSDIKENDNLIEKGLSSMQVMQLSGILKKEGLRISFAKLIEKPTLNSWFDLVANSKIIKKHSKDNKKSNDGKDSFNLTDVQYSYFIGRSDDQTLGGVGCHAYIEIDGKDIDYKRLNDAWNKLQYRHPMLRARFTEDGKQEILDKPFSEEIEVFDLSNLDEEETKIRLDKIRENLSHRKLSVEIGEVAGLKLTNLSHNRNKIFFDLDLLVADVMSMSILLKELGELYLGKELDNLNTYTFKDYINNLEVDSEIYKKDQEFWKEKIDSFEIERPNLPLRKDPEQIKETRFTRRKRVIEKDKWSKIKELAASYKSTPSMVLLTAYDLILERWTNQDKFFINLPLFNRDLSNENMKDMVADFTNILLVEHERKNDTSFLETLNRISKTFIDNVSHSSYSGVQVQRDISKSQGTSLNVAPVVFACNIDYPLETEISRKALGKITYMVSQTPGVWLDFQSYIKDGDLVLCWDSVDELFHEKMLDDMLNSLEEQLLRLTEKENWEGKFDVLSENQKQVREKEPQSILPLNFPDERLYDGFIKNVKENPEKIAIIDSETKEEISYMDLYEKSLNVAGYLKENGIKKGDYVGITLPRSSKQIYAIFGILFSGAAYVAVGINQPSERRTKIYEQIGIKFVISENKTIENCKLDTGEVSLIDLDKAIDKSLGLDKPIEVSPFDSAYIIMTSGTTGVPKGVEIMHTSAINTINDLNEKYSINSNDTLLMVSAMDFDLSVYDIFGILGVGGTLITNNEDNYRNPDEWIRIIEKYKVSVWDSVPILFDMLVTMAEGEKKNLPLRIVMLSGDWIAKDLPGRFYKISEKENSIVVAMGGATEASIWSNYLNVPREIPKDWISIPYGKPLKNQVYRVVDELGRICPNYVKGELLIGGVGVAKCYHGDEDLTNRKYFEEDGLRWYRTGDNGRFWNDGTIEFLGRKDTQVKIKGHRIELGEIEDAISKFDGVKKVVVDFIEKVNSKNLVAFVKIDKDSDNFNINKCLEKIDTSFIEEVEEICYEDIEAQNEKINNLVAKTIINVFKSFELDLVNNSYSIVDIYNKIKDSKRNRFIIENWINKLLSLKYLEFKNEKYSLREDEIFINEDSCNNEIGNYLKDLELELIKILSGENDPIEAFYSDSNKSYMSKFTEELLGYEESINSIINSIKAYARLNNKKNIKILEYGTRNSELTTTIFKELKEFISEYIYADSSIYFRNNLSDLENDNKFKYVCINDNLETSLDEDNFDIAIVLNSIHRSNAKKTLIEGVLKVLKVNGLIIGNELKNNNLLPIITADIINEQPFNEVRPDDFDNNDCEVLYINSEKRTECSNFITFIIANLKENKSTFEKLRSYLSHEIPSYMIPANFYKVDDIPLNKNGKVDRKKLKNKLKNKNKKEKLEINYNVKPKDELELTILKIWKDIFNNENIGVDNNYFSIGGDSLTATEIVGKISSLYNVKISVKDIFENPTIEKLSIVVGNRKKHHINSEEMKNQILMDIDNRHKPFPLTDIQFAYWIGMNGGHNLTGISTNCYFEVELKNIDIGKLEKSFNELIIKHDMMRAIILNEGQQQILPNVPYYKIQVFDLSYTEEDRILDKINTIRNEIYNKTIHYDKWPLFDVRVTKLKKGIVKLHVRFENIIFDGWSMFHVLKQWQMLYDGKLIPDIDISYRDYVLALGKLRHTKKYIEDKNYWEDRIESFPEYPKLPLINYEGNVKKVRFVRKYFYLSENKWNIFKEICKKYGFTTSSALITAYSETLKKWSSNKHFALNITRFNREQLHNDIDGVIGDFTTLNLLEIKEKCGESLYSKITDVQNQLLDDISHSLYSSIEFERKIRKKINNYIESVMPIVFTSGIGIDDSREEKWIDNLSYSISQSSQVWLDHQVFVLKGGLYLSWDYIKELFEENTIAKMFDEYKNIIDLMIQNDNWDNIYIDTLDSDEAEIEAISSNKNIKKTLYENVNIVQKNKCYDIEYKVIKSFEKILSTKCIRSNSNFFIEGGDSLKVVRLVKLLNEKFDIQLSIKTIFEKPTPSELAKFIFSIRK</sequence>
<dbReference type="NCBIfam" id="TIGR01733">
    <property type="entry name" value="AA-adenyl-dom"/>
    <property type="match status" value="1"/>
</dbReference>
<dbReference type="PROSITE" id="PS50075">
    <property type="entry name" value="CARRIER"/>
    <property type="match status" value="3"/>
</dbReference>
<dbReference type="Gene3D" id="3.40.50.12780">
    <property type="entry name" value="N-terminal domain of ligase-like"/>
    <property type="match status" value="1"/>
</dbReference>
<dbReference type="SUPFAM" id="SSF56801">
    <property type="entry name" value="Acetyl-CoA synthetase-like"/>
    <property type="match status" value="1"/>
</dbReference>
<dbReference type="Proteomes" id="UP001491691">
    <property type="component" value="Unassembled WGS sequence"/>
</dbReference>
<dbReference type="InterPro" id="IPR057737">
    <property type="entry name" value="Condensation_MtbB-like"/>
</dbReference>
<feature type="domain" description="Carrier" evidence="6">
    <location>
        <begin position="3"/>
        <end position="78"/>
    </location>
</feature>
<dbReference type="InterPro" id="IPR042099">
    <property type="entry name" value="ANL_N_sf"/>
</dbReference>
<evidence type="ECO:0000259" key="6">
    <source>
        <dbReference type="PROSITE" id="PS50075"/>
    </source>
</evidence>
<evidence type="ECO:0000313" key="7">
    <source>
        <dbReference type="EMBL" id="MEQ3347230.1"/>
    </source>
</evidence>
<dbReference type="InterPro" id="IPR000873">
    <property type="entry name" value="AMP-dep_synth/lig_dom"/>
</dbReference>
<organism evidence="7 8">
    <name type="scientific">Peptoniphilus senegalensis</name>
    <dbReference type="NCBI Taxonomy" id="1465757"/>
    <lineage>
        <taxon>Bacteria</taxon>
        <taxon>Bacillati</taxon>
        <taxon>Bacillota</taxon>
        <taxon>Tissierellia</taxon>
        <taxon>Tissierellales</taxon>
        <taxon>Peptoniphilaceae</taxon>
        <taxon>Peptoniphilus</taxon>
    </lineage>
</organism>
<comment type="cofactor">
    <cofactor evidence="1">
        <name>pantetheine 4'-phosphate</name>
        <dbReference type="ChEBI" id="CHEBI:47942"/>
    </cofactor>
</comment>
<evidence type="ECO:0000256" key="1">
    <source>
        <dbReference type="ARBA" id="ARBA00001957"/>
    </source>
</evidence>
<dbReference type="Gene3D" id="3.30.559.10">
    <property type="entry name" value="Chloramphenicol acetyltransferase-like domain"/>
    <property type="match status" value="2"/>
</dbReference>
<accession>A0ABV1J241</accession>
<dbReference type="CDD" id="cd19535">
    <property type="entry name" value="Cyc_NRPS"/>
    <property type="match status" value="2"/>
</dbReference>
<evidence type="ECO:0000256" key="5">
    <source>
        <dbReference type="ARBA" id="ARBA00023194"/>
    </source>
</evidence>
<dbReference type="InterPro" id="IPR023213">
    <property type="entry name" value="CAT-like_dom_sf"/>
</dbReference>
<dbReference type="InterPro" id="IPR020845">
    <property type="entry name" value="AMP-binding_CS"/>
</dbReference>
<evidence type="ECO:0000256" key="2">
    <source>
        <dbReference type="ARBA" id="ARBA00022450"/>
    </source>
</evidence>
<feature type="domain" description="Carrier" evidence="6">
    <location>
        <begin position="1968"/>
        <end position="2043"/>
    </location>
</feature>
<dbReference type="Gene3D" id="3.30.559.30">
    <property type="entry name" value="Nonribosomal peptide synthetase, condensation domain"/>
    <property type="match status" value="2"/>
</dbReference>
<dbReference type="Gene3D" id="3.40.50.150">
    <property type="entry name" value="Vaccinia Virus protein VP39"/>
    <property type="match status" value="1"/>
</dbReference>